<dbReference type="OrthoDB" id="573194at2"/>
<evidence type="ECO:0000313" key="3">
    <source>
        <dbReference type="Proteomes" id="UP000294902"/>
    </source>
</evidence>
<keyword evidence="1" id="KW-1133">Transmembrane helix</keyword>
<keyword evidence="1" id="KW-0812">Transmembrane</keyword>
<evidence type="ECO:0000313" key="2">
    <source>
        <dbReference type="EMBL" id="TCT15385.1"/>
    </source>
</evidence>
<accession>A0A4R3MMA8</accession>
<evidence type="ECO:0000256" key="1">
    <source>
        <dbReference type="SAM" id="Phobius"/>
    </source>
</evidence>
<proteinExistence type="predicted"/>
<gene>
    <name evidence="2" type="ORF">EDC18_10390</name>
</gene>
<organism evidence="2 3">
    <name type="scientific">Natranaerovirga pectinivora</name>
    <dbReference type="NCBI Taxonomy" id="682400"/>
    <lineage>
        <taxon>Bacteria</taxon>
        <taxon>Bacillati</taxon>
        <taxon>Bacillota</taxon>
        <taxon>Clostridia</taxon>
        <taxon>Lachnospirales</taxon>
        <taxon>Natranaerovirgaceae</taxon>
        <taxon>Natranaerovirga</taxon>
    </lineage>
</organism>
<comment type="caution">
    <text evidence="2">The sequence shown here is derived from an EMBL/GenBank/DDBJ whole genome shotgun (WGS) entry which is preliminary data.</text>
</comment>
<dbReference type="RefSeq" id="WP_132251032.1">
    <property type="nucleotide sequence ID" value="NZ_SMAL01000003.1"/>
</dbReference>
<keyword evidence="3" id="KW-1185">Reference proteome</keyword>
<dbReference type="AlphaFoldDB" id="A0A4R3MMA8"/>
<feature type="transmembrane region" description="Helical" evidence="1">
    <location>
        <begin position="112"/>
        <end position="129"/>
    </location>
</feature>
<sequence length="184" mass="22299">MAKTYFQKAYKFDDKKEAFVIEVSLDDYNDVYDDWDPSPFKKRDIEDEFNEFIVNSSEDIPFKYSIMLNLYIPEGKKNTDKETALVAAYKNFYSYALSRLNKSKSNLNRKNFLYLVLSVFFLTGGFFFREVNLFFKILQEGIFIGGWVFLWEFFTNVFISKRELQKEYKLYKRLYHSDIRFIYY</sequence>
<reference evidence="2 3" key="1">
    <citation type="submission" date="2019-03" db="EMBL/GenBank/DDBJ databases">
        <title>Genomic Encyclopedia of Type Strains, Phase IV (KMG-IV): sequencing the most valuable type-strain genomes for metagenomic binning, comparative biology and taxonomic classification.</title>
        <authorList>
            <person name="Goeker M."/>
        </authorList>
    </citation>
    <scope>NUCLEOTIDE SEQUENCE [LARGE SCALE GENOMIC DNA]</scope>
    <source>
        <strain evidence="2 3">DSM 24629</strain>
    </source>
</reference>
<dbReference type="EMBL" id="SMAL01000003">
    <property type="protein sequence ID" value="TCT15385.1"/>
    <property type="molecule type" value="Genomic_DNA"/>
</dbReference>
<dbReference type="Proteomes" id="UP000294902">
    <property type="component" value="Unassembled WGS sequence"/>
</dbReference>
<protein>
    <submittedName>
        <fullName evidence="2">Uncharacterized protein</fullName>
    </submittedName>
</protein>
<feature type="transmembrane region" description="Helical" evidence="1">
    <location>
        <begin position="141"/>
        <end position="159"/>
    </location>
</feature>
<keyword evidence="1" id="KW-0472">Membrane</keyword>
<name>A0A4R3MMA8_9FIRM</name>